<feature type="compositionally biased region" description="Basic and acidic residues" evidence="5">
    <location>
        <begin position="435"/>
        <end position="450"/>
    </location>
</feature>
<reference evidence="8 9" key="2">
    <citation type="submission" date="2019-04" db="EMBL/GenBank/DDBJ databases">
        <title>The genome sequence of big-headed turtle.</title>
        <authorList>
            <person name="Gong S."/>
        </authorList>
    </citation>
    <scope>NUCLEOTIDE SEQUENCE [LARGE SCALE GENOMIC DNA]</scope>
    <source>
        <strain evidence="8">DO16091913</strain>
        <tissue evidence="8">Muscle</tissue>
    </source>
</reference>
<dbReference type="SMART" id="SM00336">
    <property type="entry name" value="BBOX"/>
    <property type="match status" value="1"/>
</dbReference>
<evidence type="ECO:0000256" key="4">
    <source>
        <dbReference type="PROSITE-ProRule" id="PRU00024"/>
    </source>
</evidence>
<dbReference type="PROSITE" id="PS50089">
    <property type="entry name" value="ZF_RING_2"/>
    <property type="match status" value="1"/>
</dbReference>
<dbReference type="CDD" id="cd16594">
    <property type="entry name" value="RING-HC_TRIM7-like_C-IV"/>
    <property type="match status" value="1"/>
</dbReference>
<dbReference type="AlphaFoldDB" id="A0A4D9DGI9"/>
<dbReference type="InterPro" id="IPR050143">
    <property type="entry name" value="TRIM/RBCC"/>
</dbReference>
<evidence type="ECO:0000259" key="6">
    <source>
        <dbReference type="PROSITE" id="PS50089"/>
    </source>
</evidence>
<dbReference type="CDD" id="cd19762">
    <property type="entry name" value="Bbox2_TRIM7-like"/>
    <property type="match status" value="1"/>
</dbReference>
<keyword evidence="1" id="KW-0479">Metal-binding</keyword>
<dbReference type="Pfam" id="PF00643">
    <property type="entry name" value="zf-B_box"/>
    <property type="match status" value="1"/>
</dbReference>
<dbReference type="STRING" id="55544.A0A4D9DGI9"/>
<dbReference type="EMBL" id="QXTE01000668">
    <property type="protein sequence ID" value="TFJ96476.1"/>
    <property type="molecule type" value="Genomic_DNA"/>
</dbReference>
<keyword evidence="3" id="KW-0862">Zinc</keyword>
<keyword evidence="2 4" id="KW-0863">Zinc-finger</keyword>
<dbReference type="SMART" id="SM00184">
    <property type="entry name" value="RING"/>
    <property type="match status" value="1"/>
</dbReference>
<dbReference type="OrthoDB" id="9049620at2759"/>
<dbReference type="Pfam" id="PF15227">
    <property type="entry name" value="zf-C3HC4_4"/>
    <property type="match status" value="1"/>
</dbReference>
<feature type="domain" description="RING-type" evidence="6">
    <location>
        <begin position="16"/>
        <end position="57"/>
    </location>
</feature>
<proteinExistence type="predicted"/>
<dbReference type="SMART" id="SM00504">
    <property type="entry name" value="Ubox"/>
    <property type="match status" value="1"/>
</dbReference>
<sequence>MAAADPAKNIKGEVTCSICLDLFKDPVTTECGHSFCTECITQHCEEKENDIVCPQCRKRFRKSNLRPNRELKNIVDSIPQLVSSERLRKPIEENMCERHGDPLKFYCKEDQTPVCMVCERSQAHRGHTVVPVEGAVQEYWETITEKLEVIESIYGKLPLLVNKDWKYLPPHAEEAHKRLKRLTDNVAILLKVDIKGQRQRFEDLPSQTQPPEPDLKNFCPGKKIAVETELHKERENIRERMSEKQETASHVIRIYEEAPTPKYGLDHASLDPVIHNISNTTEDIHHKVDVKGCRERSEEPTSLKAAVECGESRKDSASPGRDIATQTELEGHEEKGGEMQMEQKETKTHVCEEAETPRPVPRRKHQGWRYYSIGVIRELKKVDVKGCRERFEDLTSLKAAVESGESRKDSASPGRNVTAQTELRGREEEGGETQLEQKETKTHVCEEAETPRPVPRRMHQGQRYSSIGVIRELKKVDVKSLRRRFEDLMSPNPSVESGVRRKKSASSGGNVALQTELWECKERENIREQVGEKQETASHVIRICEEAPTPKYGLDHASLDPIIHKISNTTEDIHHHKVQINNSV</sequence>
<evidence type="ECO:0000256" key="1">
    <source>
        <dbReference type="ARBA" id="ARBA00022723"/>
    </source>
</evidence>
<comment type="caution">
    <text evidence="8">The sequence shown here is derived from an EMBL/GenBank/DDBJ whole genome shotgun (WGS) entry which is preliminary data.</text>
</comment>
<dbReference type="InterPro" id="IPR013083">
    <property type="entry name" value="Znf_RING/FYVE/PHD"/>
</dbReference>
<feature type="region of interest" description="Disordered" evidence="5">
    <location>
        <begin position="293"/>
        <end position="342"/>
    </location>
</feature>
<name>A0A4D9DGI9_9SAUR</name>
<dbReference type="Proteomes" id="UP000297703">
    <property type="component" value="Unassembled WGS sequence"/>
</dbReference>
<feature type="domain" description="B box-type" evidence="7">
    <location>
        <begin position="91"/>
        <end position="132"/>
    </location>
</feature>
<dbReference type="Gene3D" id="3.30.160.60">
    <property type="entry name" value="Classic Zinc Finger"/>
    <property type="match status" value="1"/>
</dbReference>
<dbReference type="InterPro" id="IPR000315">
    <property type="entry name" value="Znf_B-box"/>
</dbReference>
<dbReference type="InterPro" id="IPR003613">
    <property type="entry name" value="Ubox_domain"/>
</dbReference>
<gene>
    <name evidence="8" type="ORF">DR999_PMT21733</name>
</gene>
<dbReference type="GO" id="GO:0016567">
    <property type="term" value="P:protein ubiquitination"/>
    <property type="evidence" value="ECO:0007669"/>
    <property type="project" value="InterPro"/>
</dbReference>
<accession>A0A4D9DGI9</accession>
<dbReference type="PROSITE" id="PS00518">
    <property type="entry name" value="ZF_RING_1"/>
    <property type="match status" value="1"/>
</dbReference>
<evidence type="ECO:0000313" key="8">
    <source>
        <dbReference type="EMBL" id="TFJ96476.1"/>
    </source>
</evidence>
<dbReference type="PROSITE" id="PS50119">
    <property type="entry name" value="ZF_BBOX"/>
    <property type="match status" value="1"/>
</dbReference>
<evidence type="ECO:0000256" key="5">
    <source>
        <dbReference type="SAM" id="MobiDB-lite"/>
    </source>
</evidence>
<dbReference type="GO" id="GO:0004842">
    <property type="term" value="F:ubiquitin-protein transferase activity"/>
    <property type="evidence" value="ECO:0007669"/>
    <property type="project" value="InterPro"/>
</dbReference>
<dbReference type="InterPro" id="IPR001841">
    <property type="entry name" value="Znf_RING"/>
</dbReference>
<organism evidence="8 9">
    <name type="scientific">Platysternon megacephalum</name>
    <name type="common">big-headed turtle</name>
    <dbReference type="NCBI Taxonomy" id="55544"/>
    <lineage>
        <taxon>Eukaryota</taxon>
        <taxon>Metazoa</taxon>
        <taxon>Chordata</taxon>
        <taxon>Craniata</taxon>
        <taxon>Vertebrata</taxon>
        <taxon>Euteleostomi</taxon>
        <taxon>Archelosauria</taxon>
        <taxon>Testudinata</taxon>
        <taxon>Testudines</taxon>
        <taxon>Cryptodira</taxon>
        <taxon>Durocryptodira</taxon>
        <taxon>Testudinoidea</taxon>
        <taxon>Platysternidae</taxon>
        <taxon>Platysternon</taxon>
    </lineage>
</organism>
<dbReference type="Gene3D" id="3.30.40.10">
    <property type="entry name" value="Zinc/RING finger domain, C3HC4 (zinc finger)"/>
    <property type="match status" value="1"/>
</dbReference>
<evidence type="ECO:0000259" key="7">
    <source>
        <dbReference type="PROSITE" id="PS50119"/>
    </source>
</evidence>
<protein>
    <submittedName>
        <fullName evidence="8">Geraniol 8-hydroxylase-like</fullName>
    </submittedName>
</protein>
<evidence type="ECO:0000313" key="9">
    <source>
        <dbReference type="Proteomes" id="UP000297703"/>
    </source>
</evidence>
<dbReference type="SUPFAM" id="SSF57845">
    <property type="entry name" value="B-box zinc-binding domain"/>
    <property type="match status" value="1"/>
</dbReference>
<dbReference type="InterPro" id="IPR017907">
    <property type="entry name" value="Znf_RING_CS"/>
</dbReference>
<dbReference type="SUPFAM" id="SSF57850">
    <property type="entry name" value="RING/U-box"/>
    <property type="match status" value="1"/>
</dbReference>
<evidence type="ECO:0000256" key="3">
    <source>
        <dbReference type="ARBA" id="ARBA00022833"/>
    </source>
</evidence>
<feature type="region of interest" description="Disordered" evidence="5">
    <location>
        <begin position="401"/>
        <end position="461"/>
    </location>
</feature>
<dbReference type="GO" id="GO:0008270">
    <property type="term" value="F:zinc ion binding"/>
    <property type="evidence" value="ECO:0007669"/>
    <property type="project" value="UniProtKB-KW"/>
</dbReference>
<reference evidence="8 9" key="1">
    <citation type="submission" date="2019-04" db="EMBL/GenBank/DDBJ databases">
        <title>Draft genome of the big-headed turtle Platysternon megacephalum.</title>
        <authorList>
            <person name="Gong S."/>
        </authorList>
    </citation>
    <scope>NUCLEOTIDE SEQUENCE [LARGE SCALE GENOMIC DNA]</scope>
    <source>
        <strain evidence="8">DO16091913</strain>
        <tissue evidence="8">Muscle</tissue>
    </source>
</reference>
<feature type="compositionally biased region" description="Basic and acidic residues" evidence="5">
    <location>
        <begin position="329"/>
        <end position="342"/>
    </location>
</feature>
<evidence type="ECO:0000256" key="2">
    <source>
        <dbReference type="ARBA" id="ARBA00022771"/>
    </source>
</evidence>
<dbReference type="PANTHER" id="PTHR24103">
    <property type="entry name" value="E3 UBIQUITIN-PROTEIN LIGASE TRIM"/>
    <property type="match status" value="1"/>
</dbReference>
<keyword evidence="9" id="KW-1185">Reference proteome</keyword>